<name>A0AAJ0M8Y3_9PEZI</name>
<evidence type="ECO:0000313" key="4">
    <source>
        <dbReference type="Proteomes" id="UP001275084"/>
    </source>
</evidence>
<organism evidence="3 4">
    <name type="scientific">Lasiosphaeria hispida</name>
    <dbReference type="NCBI Taxonomy" id="260671"/>
    <lineage>
        <taxon>Eukaryota</taxon>
        <taxon>Fungi</taxon>
        <taxon>Dikarya</taxon>
        <taxon>Ascomycota</taxon>
        <taxon>Pezizomycotina</taxon>
        <taxon>Sordariomycetes</taxon>
        <taxon>Sordariomycetidae</taxon>
        <taxon>Sordariales</taxon>
        <taxon>Lasiosphaeriaceae</taxon>
        <taxon>Lasiosphaeria</taxon>
    </lineage>
</organism>
<feature type="compositionally biased region" description="Polar residues" evidence="1">
    <location>
        <begin position="210"/>
        <end position="221"/>
    </location>
</feature>
<reference evidence="3" key="1">
    <citation type="journal article" date="2023" name="Mol. Phylogenet. Evol.">
        <title>Genome-scale phylogeny and comparative genomics of the fungal order Sordariales.</title>
        <authorList>
            <person name="Hensen N."/>
            <person name="Bonometti L."/>
            <person name="Westerberg I."/>
            <person name="Brannstrom I.O."/>
            <person name="Guillou S."/>
            <person name="Cros-Aarteil S."/>
            <person name="Calhoun S."/>
            <person name="Haridas S."/>
            <person name="Kuo A."/>
            <person name="Mondo S."/>
            <person name="Pangilinan J."/>
            <person name="Riley R."/>
            <person name="LaButti K."/>
            <person name="Andreopoulos B."/>
            <person name="Lipzen A."/>
            <person name="Chen C."/>
            <person name="Yan M."/>
            <person name="Daum C."/>
            <person name="Ng V."/>
            <person name="Clum A."/>
            <person name="Steindorff A."/>
            <person name="Ohm R.A."/>
            <person name="Martin F."/>
            <person name="Silar P."/>
            <person name="Natvig D.O."/>
            <person name="Lalanne C."/>
            <person name="Gautier V."/>
            <person name="Ament-Velasquez S.L."/>
            <person name="Kruys A."/>
            <person name="Hutchinson M.I."/>
            <person name="Powell A.J."/>
            <person name="Barry K."/>
            <person name="Miller A.N."/>
            <person name="Grigoriev I.V."/>
            <person name="Debuchy R."/>
            <person name="Gladieux P."/>
            <person name="Hiltunen Thoren M."/>
            <person name="Johannesson H."/>
        </authorList>
    </citation>
    <scope>NUCLEOTIDE SEQUENCE</scope>
    <source>
        <strain evidence="3">CBS 955.72</strain>
    </source>
</reference>
<dbReference type="EMBL" id="JAUIQD010000008">
    <property type="protein sequence ID" value="KAK3341876.1"/>
    <property type="molecule type" value="Genomic_DNA"/>
</dbReference>
<keyword evidence="4" id="KW-1185">Reference proteome</keyword>
<evidence type="ECO:0000256" key="1">
    <source>
        <dbReference type="SAM" id="MobiDB-lite"/>
    </source>
</evidence>
<dbReference type="Proteomes" id="UP001275084">
    <property type="component" value="Unassembled WGS sequence"/>
</dbReference>
<reference evidence="3" key="2">
    <citation type="submission" date="2023-06" db="EMBL/GenBank/DDBJ databases">
        <authorList>
            <consortium name="Lawrence Berkeley National Laboratory"/>
            <person name="Haridas S."/>
            <person name="Hensen N."/>
            <person name="Bonometti L."/>
            <person name="Westerberg I."/>
            <person name="Brannstrom I.O."/>
            <person name="Guillou S."/>
            <person name="Cros-Aarteil S."/>
            <person name="Calhoun S."/>
            <person name="Kuo A."/>
            <person name="Mondo S."/>
            <person name="Pangilinan J."/>
            <person name="Riley R."/>
            <person name="Labutti K."/>
            <person name="Andreopoulos B."/>
            <person name="Lipzen A."/>
            <person name="Chen C."/>
            <person name="Yanf M."/>
            <person name="Daum C."/>
            <person name="Ng V."/>
            <person name="Clum A."/>
            <person name="Steindorff A."/>
            <person name="Ohm R."/>
            <person name="Martin F."/>
            <person name="Silar P."/>
            <person name="Natvig D."/>
            <person name="Lalanne C."/>
            <person name="Gautier V."/>
            <person name="Ament-Velasquez S.L."/>
            <person name="Kruys A."/>
            <person name="Hutchinson M.I."/>
            <person name="Powell A.J."/>
            <person name="Barry K."/>
            <person name="Miller A.N."/>
            <person name="Grigoriev I.V."/>
            <person name="Debuchy R."/>
            <person name="Gladieux P."/>
            <person name="Thoren M.H."/>
            <person name="Johannesson H."/>
        </authorList>
    </citation>
    <scope>NUCLEOTIDE SEQUENCE</scope>
    <source>
        <strain evidence="3">CBS 955.72</strain>
    </source>
</reference>
<feature type="region of interest" description="Disordered" evidence="1">
    <location>
        <begin position="210"/>
        <end position="241"/>
    </location>
</feature>
<gene>
    <name evidence="3" type="ORF">B0T25DRAFT_355168</name>
    <name evidence="2" type="ORF">B0T25DRAFT_599410</name>
</gene>
<feature type="compositionally biased region" description="Basic residues" evidence="1">
    <location>
        <begin position="377"/>
        <end position="387"/>
    </location>
</feature>
<dbReference type="AlphaFoldDB" id="A0AAJ0M8Y3"/>
<evidence type="ECO:0000313" key="2">
    <source>
        <dbReference type="EMBL" id="KAK3338635.1"/>
    </source>
</evidence>
<proteinExistence type="predicted"/>
<dbReference type="EMBL" id="JAUIQD010000014">
    <property type="protein sequence ID" value="KAK3338635.1"/>
    <property type="molecule type" value="Genomic_DNA"/>
</dbReference>
<sequence>MDDDIQDPCWSWPHWKFGLKRSDLFTKLHDQYNTVPSAIQDPEAFHHDVYEISNEATSTDDFHRLLQDRKEQRLRELNNSLESAAFEIIANPSLIGTEQWQHAVQLFRTKSLDSLVRYFASYLPQDHPWHRSTESSSVSETSSTVDSLTNSHGSYFGDHDDEPIMTDEPLELTATFEGLLPPSPRSMTMCSDSSAACHIDMAHHKYDLNTLTPPRTLSYSDSEPDLHDDDASQPCDPASPATPVSDVACYDAVDAVVTTTCADAHVADTTCLFSMVDMVESDTPTPKPERPSSSFFETKPSLPHRRHRSLSPSRPLPLTRCEVGVLASHCDPRSLTPSTRPSRPRRVEDMAAVRRSRRNRGEPATCIRKTSPDAARSRPRGRRRGEC</sequence>
<evidence type="ECO:0000313" key="3">
    <source>
        <dbReference type="EMBL" id="KAK3341876.1"/>
    </source>
</evidence>
<accession>A0AAJ0M8Y3</accession>
<feature type="region of interest" description="Disordered" evidence="1">
    <location>
        <begin position="332"/>
        <end position="387"/>
    </location>
</feature>
<protein>
    <submittedName>
        <fullName evidence="3">Uncharacterized protein</fullName>
    </submittedName>
</protein>
<comment type="caution">
    <text evidence="3">The sequence shown here is derived from an EMBL/GenBank/DDBJ whole genome shotgun (WGS) entry which is preliminary data.</text>
</comment>
<feature type="region of interest" description="Disordered" evidence="1">
    <location>
        <begin position="280"/>
        <end position="316"/>
    </location>
</feature>